<accession>A0ACC1PFB9</accession>
<sequence>MPFKVTRRPPLRYWQFTPGEVEHFTWETRRGEKQHQHCWIALSKATSSIANPYLIDFTERPIAYASAQKRRWVTSGGDGSVLSHLLWVPSRRGRDPEHDGGRVWHMQRGMITCVDHGGQCYFGAYGLRLQTGRPPPIDKAYKRESTLTFIVYKRQIVLKSTNPYGLIGVVMAAHLKTMGQEHHSPTKAKKEGED</sequence>
<evidence type="ECO:0000313" key="1">
    <source>
        <dbReference type="EMBL" id="KAJ2991534.1"/>
    </source>
</evidence>
<comment type="caution">
    <text evidence="1">The sequence shown here is derived from an EMBL/GenBank/DDBJ whole genome shotgun (WGS) entry which is preliminary data.</text>
</comment>
<dbReference type="EMBL" id="JAPDGR010000324">
    <property type="protein sequence ID" value="KAJ2991534.1"/>
    <property type="molecule type" value="Genomic_DNA"/>
</dbReference>
<proteinExistence type="predicted"/>
<dbReference type="Proteomes" id="UP001143856">
    <property type="component" value="Unassembled WGS sequence"/>
</dbReference>
<gene>
    <name evidence="1" type="ORF">NUW58_g2481</name>
</gene>
<name>A0ACC1PFB9_9PEZI</name>
<protein>
    <submittedName>
        <fullName evidence="1">Uncharacterized protein</fullName>
    </submittedName>
</protein>
<evidence type="ECO:0000313" key="2">
    <source>
        <dbReference type="Proteomes" id="UP001143856"/>
    </source>
</evidence>
<keyword evidence="2" id="KW-1185">Reference proteome</keyword>
<organism evidence="1 2">
    <name type="scientific">Xylaria curta</name>
    <dbReference type="NCBI Taxonomy" id="42375"/>
    <lineage>
        <taxon>Eukaryota</taxon>
        <taxon>Fungi</taxon>
        <taxon>Dikarya</taxon>
        <taxon>Ascomycota</taxon>
        <taxon>Pezizomycotina</taxon>
        <taxon>Sordariomycetes</taxon>
        <taxon>Xylariomycetidae</taxon>
        <taxon>Xylariales</taxon>
        <taxon>Xylariaceae</taxon>
        <taxon>Xylaria</taxon>
    </lineage>
</organism>
<reference evidence="1" key="1">
    <citation type="submission" date="2022-10" db="EMBL/GenBank/DDBJ databases">
        <title>Genome Sequence of Xylaria curta.</title>
        <authorList>
            <person name="Buettner E."/>
        </authorList>
    </citation>
    <scope>NUCLEOTIDE SEQUENCE</scope>
    <source>
        <strain evidence="1">Babe10</strain>
    </source>
</reference>